<reference evidence="3 4" key="1">
    <citation type="submission" date="2014-04" db="EMBL/GenBank/DDBJ databases">
        <authorList>
            <consortium name="DOE Joint Genome Institute"/>
            <person name="Kuo A."/>
            <person name="Kohler A."/>
            <person name="Nagy L.G."/>
            <person name="Floudas D."/>
            <person name="Copeland A."/>
            <person name="Barry K.W."/>
            <person name="Cichocki N."/>
            <person name="Veneault-Fourrey C."/>
            <person name="LaButti K."/>
            <person name="Lindquist E.A."/>
            <person name="Lipzen A."/>
            <person name="Lundell T."/>
            <person name="Morin E."/>
            <person name="Murat C."/>
            <person name="Sun H."/>
            <person name="Tunlid A."/>
            <person name="Henrissat B."/>
            <person name="Grigoriev I.V."/>
            <person name="Hibbett D.S."/>
            <person name="Martin F."/>
            <person name="Nordberg H.P."/>
            <person name="Cantor M.N."/>
            <person name="Hua S.X."/>
        </authorList>
    </citation>
    <scope>NUCLEOTIDE SEQUENCE [LARGE SCALE GENOMIC DNA]</scope>
    <source>
        <strain evidence="3 4">LaAM-08-1</strain>
    </source>
</reference>
<dbReference type="InterPro" id="IPR041679">
    <property type="entry name" value="DNA2/NAM7-like_C"/>
</dbReference>
<evidence type="ECO:0000313" key="4">
    <source>
        <dbReference type="Proteomes" id="UP000054477"/>
    </source>
</evidence>
<dbReference type="InterPro" id="IPR045055">
    <property type="entry name" value="DNA2/NAM7-like"/>
</dbReference>
<dbReference type="SUPFAM" id="SSF52540">
    <property type="entry name" value="P-loop containing nucleoside triphosphate hydrolases"/>
    <property type="match status" value="1"/>
</dbReference>
<dbReference type="AlphaFoldDB" id="A0A0C9WZU6"/>
<name>A0A0C9WZU6_9AGAR</name>
<dbReference type="Proteomes" id="UP000054477">
    <property type="component" value="Unassembled WGS sequence"/>
</dbReference>
<dbReference type="CDD" id="cd17934">
    <property type="entry name" value="DEXXQc_Upf1-like"/>
    <property type="match status" value="1"/>
</dbReference>
<dbReference type="PANTHER" id="PTHR10887">
    <property type="entry name" value="DNA2/NAM7 HELICASE FAMILY"/>
    <property type="match status" value="1"/>
</dbReference>
<proteinExistence type="predicted"/>
<dbReference type="HOGENOM" id="CLU_010083_0_0_1"/>
<dbReference type="InterPro" id="IPR027417">
    <property type="entry name" value="P-loop_NTPase"/>
</dbReference>
<sequence length="978" mass="109979">MSFIQQNLLPGYRTKQIQISKYSRRHAGEAVRLLLRLADLHDARYLSVGIAIQQSPTGSVEAVVLATTLTAFVIFFDERGVFPMDKPFEDLFRNSCQDFDLHLVGFGMAHMAVHVHSATSFYVQGVDLSTFFSPDARQSWHPAKVVSHKNSLRVEPGKINGLWNGEGGIEQELSCLAELIVQSEMLENAKPRETMNDFDSAKARRDGGVDLVNSRFRSRVRRSYQQTIIMTDSNGREYVGTAKGVKGRTTNIQCKGGKMTASLQSVKIIGRQELTNPEKARDELILLLLQGRKTLHNSPFIRSMWFPRWKKLKNREGSADVSQAVARAMTQQMGLNPSQQEVGLAMVSGPPIVIAHGPPGTGKTTTIAAATRIWDMHDCPVWIIAHSNVAVKNIAETLFKRNVDFKILVSKEFYVEWHEHIYAQIEEKLMRSDELPDNVMGMGRAIGDSCIVLSTLSMLSNPALEANGTFDLVPVERLVIDEASQIKIFEFLNIFEKFQDLEKVCFFGDPKQLPPFGQDRVPSLKTIFDLPQFQQKETTFFLDTQYRMPQPIGKFISDKVYRSRLWSSHKITDPSCVTFVDVSPPHGEEIKSGFSWKNMGEIRTITHLVKNYYRRKNFCIITPYDAQRAAIEKVLKDENLPWDRVFNVDSFQGWTDTRCSIGNEADYVLVSVVRSDKPGFLSSINRMNVMLTRCRAGLVVVTSKAFIKSRGGVHTLLGDLARHWQQHHEGQTDVWVDWKLVADGTANLPGSPGPKPRAQQYAAPPVNGYSDASSRVHVPPSYKGPTGGFDVSSLFRRCPPPCNNRSVPIETPIKSTYAAVAEVSQTDWSRLSLWSASPSFSSVSQKRPQYYYPEVQPAPDLFSSSAFPPLIVPNHKQGAPRYLGQDQNRFSLLKAKASPPKNNNKKKSKPVPAVRPTQSFTHSQARTEDFIPRSEFQPNPASQANVLEGGWTRVERRRGFGRRAFTYAEAAQLPYRSY</sequence>
<reference evidence="4" key="2">
    <citation type="submission" date="2015-01" db="EMBL/GenBank/DDBJ databases">
        <title>Evolutionary Origins and Diversification of the Mycorrhizal Mutualists.</title>
        <authorList>
            <consortium name="DOE Joint Genome Institute"/>
            <consortium name="Mycorrhizal Genomics Consortium"/>
            <person name="Kohler A."/>
            <person name="Kuo A."/>
            <person name="Nagy L.G."/>
            <person name="Floudas D."/>
            <person name="Copeland A."/>
            <person name="Barry K.W."/>
            <person name="Cichocki N."/>
            <person name="Veneault-Fourrey C."/>
            <person name="LaButti K."/>
            <person name="Lindquist E.A."/>
            <person name="Lipzen A."/>
            <person name="Lundell T."/>
            <person name="Morin E."/>
            <person name="Murat C."/>
            <person name="Riley R."/>
            <person name="Ohm R."/>
            <person name="Sun H."/>
            <person name="Tunlid A."/>
            <person name="Henrissat B."/>
            <person name="Grigoriev I.V."/>
            <person name="Hibbett D.S."/>
            <person name="Martin F."/>
        </authorList>
    </citation>
    <scope>NUCLEOTIDE SEQUENCE [LARGE SCALE GENOMIC DNA]</scope>
    <source>
        <strain evidence="4">LaAM-08-1</strain>
    </source>
</reference>
<dbReference type="EMBL" id="KN838670">
    <property type="protein sequence ID" value="KIJ98400.1"/>
    <property type="molecule type" value="Genomic_DNA"/>
</dbReference>
<dbReference type="CDD" id="cd18808">
    <property type="entry name" value="SF1_C_Upf1"/>
    <property type="match status" value="1"/>
</dbReference>
<dbReference type="OrthoDB" id="6513042at2759"/>
<keyword evidence="4" id="KW-1185">Reference proteome</keyword>
<organism evidence="3 4">
    <name type="scientific">Laccaria amethystina LaAM-08-1</name>
    <dbReference type="NCBI Taxonomy" id="1095629"/>
    <lineage>
        <taxon>Eukaryota</taxon>
        <taxon>Fungi</taxon>
        <taxon>Dikarya</taxon>
        <taxon>Basidiomycota</taxon>
        <taxon>Agaricomycotina</taxon>
        <taxon>Agaricomycetes</taxon>
        <taxon>Agaricomycetidae</taxon>
        <taxon>Agaricales</taxon>
        <taxon>Agaricineae</taxon>
        <taxon>Hydnangiaceae</taxon>
        <taxon>Laccaria</taxon>
    </lineage>
</organism>
<evidence type="ECO:0000313" key="3">
    <source>
        <dbReference type="EMBL" id="KIJ98400.1"/>
    </source>
</evidence>
<accession>A0A0C9WZU6</accession>
<feature type="region of interest" description="Disordered" evidence="1">
    <location>
        <begin position="894"/>
        <end position="943"/>
    </location>
</feature>
<evidence type="ECO:0000256" key="1">
    <source>
        <dbReference type="SAM" id="MobiDB-lite"/>
    </source>
</evidence>
<feature type="domain" description="DNA2/NAM7 helicase-like C-terminal" evidence="2">
    <location>
        <begin position="532"/>
        <end position="704"/>
    </location>
</feature>
<evidence type="ECO:0000259" key="2">
    <source>
        <dbReference type="Pfam" id="PF13087"/>
    </source>
</evidence>
<dbReference type="Pfam" id="PF13604">
    <property type="entry name" value="AAA_30"/>
    <property type="match status" value="1"/>
</dbReference>
<dbReference type="Gene3D" id="3.40.50.300">
    <property type="entry name" value="P-loop containing nucleotide triphosphate hydrolases"/>
    <property type="match status" value="2"/>
</dbReference>
<dbReference type="Pfam" id="PF13087">
    <property type="entry name" value="AAA_12"/>
    <property type="match status" value="1"/>
</dbReference>
<protein>
    <submittedName>
        <fullName evidence="3">Unplaced genomic scaffold K443scaffold_135, whole genome shotgun sequence</fullName>
    </submittedName>
</protein>
<dbReference type="InterPro" id="IPR047187">
    <property type="entry name" value="SF1_C_Upf1"/>
</dbReference>
<dbReference type="PANTHER" id="PTHR10887:SF495">
    <property type="entry name" value="HELICASE SENATAXIN ISOFORM X1-RELATED"/>
    <property type="match status" value="1"/>
</dbReference>
<gene>
    <name evidence="3" type="ORF">K443DRAFT_123670</name>
</gene>